<reference evidence="3" key="1">
    <citation type="submission" date="2015-09" db="EMBL/GenBank/DDBJ databases">
        <authorList>
            <consortium name="Pathogen Informatics"/>
        </authorList>
    </citation>
    <scope>NUCLEOTIDE SEQUENCE</scope>
    <source>
        <strain evidence="3">2789STDY5834896</strain>
    </source>
</reference>
<organism evidence="3">
    <name type="scientific">uncultured Anaerotruncus sp</name>
    <dbReference type="NCBI Taxonomy" id="905011"/>
    <lineage>
        <taxon>Bacteria</taxon>
        <taxon>Bacillati</taxon>
        <taxon>Bacillota</taxon>
        <taxon>Clostridia</taxon>
        <taxon>Eubacteriales</taxon>
        <taxon>Oscillospiraceae</taxon>
        <taxon>Anaerotruncus</taxon>
        <taxon>environmental samples</taxon>
    </lineage>
</organism>
<gene>
    <name evidence="3" type="ORF">SAMEA3545359_00072</name>
</gene>
<accession>A0A1C6FQF3</accession>
<feature type="compositionally biased region" description="Acidic residues" evidence="2">
    <location>
        <begin position="50"/>
        <end position="67"/>
    </location>
</feature>
<evidence type="ECO:0000256" key="2">
    <source>
        <dbReference type="SAM" id="MobiDB-lite"/>
    </source>
</evidence>
<name>A0A1C6FQF3_9FIRM</name>
<feature type="region of interest" description="Disordered" evidence="2">
    <location>
        <begin position="12"/>
        <end position="70"/>
    </location>
</feature>
<evidence type="ECO:0000256" key="1">
    <source>
        <dbReference type="SAM" id="Coils"/>
    </source>
</evidence>
<feature type="coiled-coil region" evidence="1">
    <location>
        <begin position="155"/>
        <end position="189"/>
    </location>
</feature>
<dbReference type="AlphaFoldDB" id="A0A1C6FQF3"/>
<keyword evidence="1" id="KW-0175">Coiled coil</keyword>
<dbReference type="EMBL" id="FMHG01000001">
    <property type="protein sequence ID" value="SCJ35267.1"/>
    <property type="molecule type" value="Genomic_DNA"/>
</dbReference>
<evidence type="ECO:0008006" key="4">
    <source>
        <dbReference type="Google" id="ProtNLM"/>
    </source>
</evidence>
<proteinExistence type="predicted"/>
<protein>
    <recommendedName>
        <fullName evidence="4">DUF4355 domain-containing protein</fullName>
    </recommendedName>
</protein>
<sequence length="267" mass="30336">MENIIHLPIQFFAEDGDTAESAPVQEAAPEEDNWENAFADESVDTQTEPAAEESEAEPTEQQSEEQPEQMVQITHLGEVKEVPLSEAITLAQKGMDYDHVRQERDELKNAPENALMDYFAQKGGMTRAEYIESLRQQMEQDQLSAYTQKGMDEEMARTMIELKEFKERQQKEEEEKKQEEAQKEQYRQFFREFPDVSADDIPDDVWQRVTGGETLVAAYRAHENAQLKAKLAALEQNNKNREAAVGSLTGEVGAEAPDPFLDGFLNA</sequence>
<evidence type="ECO:0000313" key="3">
    <source>
        <dbReference type="EMBL" id="SCJ35267.1"/>
    </source>
</evidence>